<keyword evidence="2" id="KW-0229">DNA integration</keyword>
<dbReference type="PANTHER" id="PTHR30349:SF64">
    <property type="entry name" value="PROPHAGE INTEGRASE INTD-RELATED"/>
    <property type="match status" value="1"/>
</dbReference>
<evidence type="ECO:0000259" key="6">
    <source>
        <dbReference type="PROSITE" id="PS51898"/>
    </source>
</evidence>
<dbReference type="Pfam" id="PF00589">
    <property type="entry name" value="Phage_integrase"/>
    <property type="match status" value="1"/>
</dbReference>
<dbReference type="SUPFAM" id="SSF47823">
    <property type="entry name" value="lambda integrase-like, N-terminal domain"/>
    <property type="match status" value="1"/>
</dbReference>
<evidence type="ECO:0000256" key="1">
    <source>
        <dbReference type="ARBA" id="ARBA00008857"/>
    </source>
</evidence>
<evidence type="ECO:0000256" key="4">
    <source>
        <dbReference type="ARBA" id="ARBA00023172"/>
    </source>
</evidence>
<dbReference type="InterPro" id="IPR004107">
    <property type="entry name" value="Integrase_SAM-like_N"/>
</dbReference>
<dbReference type="InterPro" id="IPR011010">
    <property type="entry name" value="DNA_brk_join_enz"/>
</dbReference>
<dbReference type="CDD" id="cd01195">
    <property type="entry name" value="INT_C_like_5"/>
    <property type="match status" value="1"/>
</dbReference>
<organism evidence="8 9">
    <name type="scientific">Synechocystis salina LEGE 00031</name>
    <dbReference type="NCBI Taxonomy" id="1828736"/>
    <lineage>
        <taxon>Bacteria</taxon>
        <taxon>Bacillati</taxon>
        <taxon>Cyanobacteriota</taxon>
        <taxon>Cyanophyceae</taxon>
        <taxon>Synechococcales</taxon>
        <taxon>Merismopediaceae</taxon>
        <taxon>Synechocystis</taxon>
    </lineage>
</organism>
<protein>
    <submittedName>
        <fullName evidence="8">Tyrosine-type recombinase/integrase</fullName>
    </submittedName>
</protein>
<name>A0ABR9VNC4_9SYNC</name>
<proteinExistence type="inferred from homology"/>
<accession>A0ABR9VNC4</accession>
<feature type="domain" description="Core-binding (CB)" evidence="7">
    <location>
        <begin position="7"/>
        <end position="101"/>
    </location>
</feature>
<comment type="similarity">
    <text evidence="1">Belongs to the 'phage' integrase family.</text>
</comment>
<gene>
    <name evidence="8" type="ORF">IQ217_03050</name>
</gene>
<dbReference type="RefSeq" id="WP_194018876.1">
    <property type="nucleotide sequence ID" value="NZ_JADEVV010000006.1"/>
</dbReference>
<evidence type="ECO:0000259" key="7">
    <source>
        <dbReference type="PROSITE" id="PS51900"/>
    </source>
</evidence>
<dbReference type="PROSITE" id="PS51900">
    <property type="entry name" value="CB"/>
    <property type="match status" value="1"/>
</dbReference>
<dbReference type="EMBL" id="JADEVV010000006">
    <property type="protein sequence ID" value="MBE9252849.1"/>
    <property type="molecule type" value="Genomic_DNA"/>
</dbReference>
<dbReference type="Pfam" id="PF02899">
    <property type="entry name" value="Phage_int_SAM_1"/>
    <property type="match status" value="1"/>
</dbReference>
<evidence type="ECO:0000313" key="9">
    <source>
        <dbReference type="Proteomes" id="UP000658720"/>
    </source>
</evidence>
<dbReference type="InterPro" id="IPR044068">
    <property type="entry name" value="CB"/>
</dbReference>
<dbReference type="InterPro" id="IPR002104">
    <property type="entry name" value="Integrase_catalytic"/>
</dbReference>
<evidence type="ECO:0000256" key="5">
    <source>
        <dbReference type="PROSITE-ProRule" id="PRU01248"/>
    </source>
</evidence>
<dbReference type="SUPFAM" id="SSF56349">
    <property type="entry name" value="DNA breaking-rejoining enzymes"/>
    <property type="match status" value="1"/>
</dbReference>
<keyword evidence="4" id="KW-0233">DNA recombination</keyword>
<dbReference type="PANTHER" id="PTHR30349">
    <property type="entry name" value="PHAGE INTEGRASE-RELATED"/>
    <property type="match status" value="1"/>
</dbReference>
<dbReference type="Gene3D" id="1.10.443.10">
    <property type="entry name" value="Intergrase catalytic core"/>
    <property type="match status" value="1"/>
</dbReference>
<dbReference type="InterPro" id="IPR010998">
    <property type="entry name" value="Integrase_recombinase_N"/>
</dbReference>
<sequence>MFLPSPTNLSGLNQNILEELLRDKRSPNTRRTYAKALKDFFLTMAGEEPSPDVIAWFLSLDHFEAIAMVLRYRAELLERELKPATINVRLAAIKSLVNYARRVGKCQYTLEDVEGLKAETYRDTTGVSPTSFKQITDHITPDSLKGKRDLAILRLLWDNALRRAEVCALNLGDYQPTERQLLIKGKGKLGKQAITLSVKGIALINQWLTAIGPRPKNEPLFCTLDRATFGHRLSGNAIYNIVRTSAESAGINKVMSPHRVRHSAITAALEATNGDTRKVQKLSRHSNLNTLMIYDDNRHQHQAQITDILADLL</sequence>
<comment type="caution">
    <text evidence="8">The sequence shown here is derived from an EMBL/GenBank/DDBJ whole genome shotgun (WGS) entry which is preliminary data.</text>
</comment>
<keyword evidence="3 5" id="KW-0238">DNA-binding</keyword>
<feature type="domain" description="Tyr recombinase" evidence="6">
    <location>
        <begin position="122"/>
        <end position="307"/>
    </location>
</feature>
<evidence type="ECO:0000256" key="2">
    <source>
        <dbReference type="ARBA" id="ARBA00022908"/>
    </source>
</evidence>
<dbReference type="PROSITE" id="PS51898">
    <property type="entry name" value="TYR_RECOMBINASE"/>
    <property type="match status" value="1"/>
</dbReference>
<evidence type="ECO:0000256" key="3">
    <source>
        <dbReference type="ARBA" id="ARBA00023125"/>
    </source>
</evidence>
<keyword evidence="9" id="KW-1185">Reference proteome</keyword>
<dbReference type="Gene3D" id="1.10.150.130">
    <property type="match status" value="1"/>
</dbReference>
<dbReference type="Proteomes" id="UP000658720">
    <property type="component" value="Unassembled WGS sequence"/>
</dbReference>
<reference evidence="8 9" key="1">
    <citation type="submission" date="2020-10" db="EMBL/GenBank/DDBJ databases">
        <authorList>
            <person name="Castelo-Branco R."/>
            <person name="Eusebio N."/>
            <person name="Adriana R."/>
            <person name="Vieira A."/>
            <person name="Brugerolle De Fraissinette N."/>
            <person name="Rezende De Castro R."/>
            <person name="Schneider M.P."/>
            <person name="Vasconcelos V."/>
            <person name="Leao P.N."/>
        </authorList>
    </citation>
    <scope>NUCLEOTIDE SEQUENCE [LARGE SCALE GENOMIC DNA]</scope>
    <source>
        <strain evidence="8 9">LEGE 00031</strain>
    </source>
</reference>
<dbReference type="InterPro" id="IPR013762">
    <property type="entry name" value="Integrase-like_cat_sf"/>
</dbReference>
<dbReference type="InterPro" id="IPR050090">
    <property type="entry name" value="Tyrosine_recombinase_XerCD"/>
</dbReference>
<evidence type="ECO:0000313" key="8">
    <source>
        <dbReference type="EMBL" id="MBE9252849.1"/>
    </source>
</evidence>